<feature type="region of interest" description="Disordered" evidence="1">
    <location>
        <begin position="416"/>
        <end position="664"/>
    </location>
</feature>
<feature type="compositionally biased region" description="Low complexity" evidence="1">
    <location>
        <begin position="114"/>
        <end position="125"/>
    </location>
</feature>
<feature type="compositionally biased region" description="Basic and acidic residues" evidence="1">
    <location>
        <begin position="345"/>
        <end position="373"/>
    </location>
</feature>
<evidence type="ECO:0000256" key="1">
    <source>
        <dbReference type="SAM" id="MobiDB-lite"/>
    </source>
</evidence>
<accession>A0AAJ8ML67</accession>
<reference evidence="2" key="1">
    <citation type="submission" date="2013-07" db="EMBL/GenBank/DDBJ databases">
        <authorList>
            <consortium name="The Broad Institute Genome Sequencing Platform"/>
            <person name="Cuomo C."/>
            <person name="Litvintseva A."/>
            <person name="Chen Y."/>
            <person name="Heitman J."/>
            <person name="Sun S."/>
            <person name="Springer D."/>
            <person name="Dromer F."/>
            <person name="Young S.K."/>
            <person name="Zeng Q."/>
            <person name="Gargeya S."/>
            <person name="Fitzgerald M."/>
            <person name="Abouelleil A."/>
            <person name="Alvarado L."/>
            <person name="Berlin A.M."/>
            <person name="Chapman S.B."/>
            <person name="Dewar J."/>
            <person name="Goldberg J."/>
            <person name="Griggs A."/>
            <person name="Gujja S."/>
            <person name="Hansen M."/>
            <person name="Howarth C."/>
            <person name="Imamovic A."/>
            <person name="Larimer J."/>
            <person name="McCowan C."/>
            <person name="Murphy C."/>
            <person name="Pearson M."/>
            <person name="Priest M."/>
            <person name="Roberts A."/>
            <person name="Saif S."/>
            <person name="Shea T."/>
            <person name="Sykes S."/>
            <person name="Wortman J."/>
            <person name="Nusbaum C."/>
            <person name="Birren B."/>
        </authorList>
    </citation>
    <scope>NUCLEOTIDE SEQUENCE</scope>
    <source>
        <strain evidence="2">CBS 10117</strain>
    </source>
</reference>
<sequence length="1558" mass="172564">MASSAIRSPPPPPLRSPAIDASPVPTNNGGVIRSASSSSIQRRPHSNSVSSKHSSVHFDLADRTDVVSRSPSKSSSKSPQLNGSAITPSINNAYQPIHPSTLHNSTIPSPPKSAPLLSTTSSSSSVMKGFPTSTSGFTNSSTSSRPPLPNNRSSQDRRVWSETLPPNPRHRSGSLIAQGRRASRVTGGFETSSSGSEGDSTDQSTKDTGDTGTNTPGTMSFSENAVAGPSRPRAKSLLSSTGRERQSSDASGTSRDVKRRKENPPRPKRRSSKDPLPPSRVVSYRSNASPPKVTPLLPNSRSDSYFGMQNGSSPRSSRLSTAKSSPLIESTIPGPNNKGQLSRGRSLDMLKERSSSPDRSRRSKGKEKELSHRTDDLAASLGLGIGGIQDMALNPDQLRNLLSDSDVSSALRLINSPHAPASRPTNVNEWSNSVFFSPPTTTPNSPRTEDGPSHRSPYLVSAPPALTQADAHGRERTMSVASSVAPAIHSTWGSSPRQRQSIDSHPSPDMQALSRRRASSKAGLPADGQGHIPFTHHLPIPQVDEGSPDGEMDDISETLPPINEQEPHLVPSRIPSQSDKSSKDGKEKAKEKKGRLSSIFHIGSKKKAVEPTPSKHEHHLLHKDHKTDQQKEEEKAREREKYEKDVERRRLEQERRDEELAQDRRFKALTQVAAHPSAERRAYSTGAKLRAFYSHVYEGIDDPPKLNPLAVVRWRIKTEEQNEARQRWEREQGDHHSHRSDRSALTQQTSPYTQGRSTQFSSNLHTSPMSMGSSNGNPRHGPRKSAESNRSTSLGSLRKSNDTALHRKPRYEKGWGFTVDDITGYKIAKGHVNYFIPPRRSHPDVDVMTEDEGTPLAFSPQSSASKPNEGPASSRKDDSSSIAQSSKKSYLCKAGVKTASNASLMDVEGVLGDDNVPLSRSTSIETGGRSSVQPRNKLTHRTHQSLSAVGQTSLSHVLKQPFEKLTNVAKKQRNPDASKDEGEILHIEDHRAGNRSSILTSPHVASAQHQHHVPMSNKPSRTTVNSSLGRNRDNLFRKHGGESFTDEENSKDKEFHLRKLFLKGQKVLSSFDDALYRKSEVSLPPSEGKIKQDEREQELLALEAALMRESAFRERQAEAYRKTQAEVQAQERIRKLENEIYAERVEHLEVARQKLDNVTANVSTVDDTIRQFIYQIDFLRDEAVIAANIEIDWSSIDPLRKAYGSVSGRNKVSEDGEHRDILHPLKIFTTSHDSGSDALSARRQRTNSISRRSRTSSMIASSNPNAPRRKGSLNASLAPIQSSLIHPLRHRPRRTYLDPNGIERVDPVKQAELILSFAKDRIKDMGKEKEDTRAQLDNLIYRIEGMIKTKDAVRRWTREILERNLNKQYQLEQLIRQDQSNNNLSLQIAIARDNLINWSVQAAGAFVRTIFWFIRQVKGELWFFVKWLKPSSYWCAKSSTPDSTSIFTTATGNAEVNMNGEDHKSRRRASLTNGHNEDDHPKSPRKSDGQAHDVLNDFGSPPNSNSNSNKGQGDRRGQGKHQRMTSNLNDDEERKIPLLATCTMLAVSLGIAFYYYGG</sequence>
<dbReference type="KEGG" id="kdj:28970986"/>
<feature type="compositionally biased region" description="Basic and acidic residues" evidence="1">
    <location>
        <begin position="625"/>
        <end position="664"/>
    </location>
</feature>
<feature type="compositionally biased region" description="Acidic residues" evidence="1">
    <location>
        <begin position="546"/>
        <end position="556"/>
    </location>
</feature>
<feature type="region of interest" description="Disordered" evidence="1">
    <location>
        <begin position="1454"/>
        <end position="1530"/>
    </location>
</feature>
<feature type="region of interest" description="Disordered" evidence="1">
    <location>
        <begin position="1233"/>
        <end position="1272"/>
    </location>
</feature>
<feature type="compositionally biased region" description="Polar residues" evidence="1">
    <location>
        <begin position="80"/>
        <end position="94"/>
    </location>
</feature>
<feature type="compositionally biased region" description="Polar residues" evidence="1">
    <location>
        <begin position="743"/>
        <end position="777"/>
    </location>
</feature>
<feature type="region of interest" description="Disordered" evidence="1">
    <location>
        <begin position="912"/>
        <end position="940"/>
    </location>
</feature>
<dbReference type="Proteomes" id="UP000078595">
    <property type="component" value="Chromosome 11"/>
</dbReference>
<proteinExistence type="predicted"/>
<feature type="region of interest" description="Disordered" evidence="1">
    <location>
        <begin position="1"/>
        <end position="373"/>
    </location>
</feature>
<evidence type="ECO:0000313" key="3">
    <source>
        <dbReference type="Proteomes" id="UP000078595"/>
    </source>
</evidence>
<feature type="compositionally biased region" description="Low complexity" evidence="1">
    <location>
        <begin position="431"/>
        <end position="446"/>
    </location>
</feature>
<keyword evidence="3" id="KW-1185">Reference proteome</keyword>
<feature type="compositionally biased region" description="Low complexity" evidence="1">
    <location>
        <begin position="186"/>
        <end position="203"/>
    </location>
</feature>
<protein>
    <submittedName>
        <fullName evidence="2">Uncharacterized protein</fullName>
    </submittedName>
</protein>
<feature type="compositionally biased region" description="Polar residues" evidence="1">
    <location>
        <begin position="1017"/>
        <end position="1029"/>
    </location>
</feature>
<feature type="compositionally biased region" description="Basic residues" evidence="1">
    <location>
        <begin position="257"/>
        <end position="271"/>
    </location>
</feature>
<dbReference type="RefSeq" id="XP_065825889.1">
    <property type="nucleotide sequence ID" value="XM_065969817.1"/>
</dbReference>
<feature type="compositionally biased region" description="Low complexity" evidence="1">
    <location>
        <begin position="1500"/>
        <end position="1509"/>
    </location>
</feature>
<gene>
    <name evidence="2" type="ORF">I303_108386</name>
</gene>
<reference evidence="2" key="2">
    <citation type="submission" date="2024-02" db="EMBL/GenBank/DDBJ databases">
        <title>Comparative genomics of Cryptococcus and Kwoniella reveals pathogenesis evolution and contrasting modes of karyotype evolution via chromosome fusion or intercentromeric recombination.</title>
        <authorList>
            <person name="Coelho M.A."/>
            <person name="David-Palma M."/>
            <person name="Shea T."/>
            <person name="Bowers K."/>
            <person name="McGinley-Smith S."/>
            <person name="Mohammad A.W."/>
            <person name="Gnirke A."/>
            <person name="Yurkov A.M."/>
            <person name="Nowrousian M."/>
            <person name="Sun S."/>
            <person name="Cuomo C.A."/>
            <person name="Heitman J."/>
        </authorList>
    </citation>
    <scope>NUCLEOTIDE SEQUENCE</scope>
    <source>
        <strain evidence="2">CBS 10117</strain>
    </source>
</reference>
<feature type="region of interest" description="Disordered" evidence="1">
    <location>
        <begin position="1009"/>
        <end position="1047"/>
    </location>
</feature>
<feature type="compositionally biased region" description="Polar residues" evidence="1">
    <location>
        <begin position="918"/>
        <end position="936"/>
    </location>
</feature>
<feature type="compositionally biased region" description="Basic and acidic residues" evidence="1">
    <location>
        <begin position="723"/>
        <end position="735"/>
    </location>
</feature>
<feature type="compositionally biased region" description="Low complexity" evidence="1">
    <location>
        <begin position="33"/>
        <end position="53"/>
    </location>
</feature>
<feature type="compositionally biased region" description="Low complexity" evidence="1">
    <location>
        <begin position="132"/>
        <end position="153"/>
    </location>
</feature>
<evidence type="ECO:0000313" key="2">
    <source>
        <dbReference type="EMBL" id="WWC65764.1"/>
    </source>
</evidence>
<feature type="compositionally biased region" description="Basic and acidic residues" evidence="1">
    <location>
        <begin position="580"/>
        <end position="590"/>
    </location>
</feature>
<dbReference type="EMBL" id="CP144540">
    <property type="protein sequence ID" value="WWC65764.1"/>
    <property type="molecule type" value="Genomic_DNA"/>
</dbReference>
<organism evidence="2 3">
    <name type="scientific">Kwoniella dejecticola CBS 10117</name>
    <dbReference type="NCBI Taxonomy" id="1296121"/>
    <lineage>
        <taxon>Eukaryota</taxon>
        <taxon>Fungi</taxon>
        <taxon>Dikarya</taxon>
        <taxon>Basidiomycota</taxon>
        <taxon>Agaricomycotina</taxon>
        <taxon>Tremellomycetes</taxon>
        <taxon>Tremellales</taxon>
        <taxon>Cryptococcaceae</taxon>
        <taxon>Kwoniella</taxon>
    </lineage>
</organism>
<feature type="compositionally biased region" description="Basic and acidic residues" evidence="1">
    <location>
        <begin position="1475"/>
        <end position="1495"/>
    </location>
</feature>
<feature type="compositionally biased region" description="Polar residues" evidence="1">
    <location>
        <begin position="491"/>
        <end position="504"/>
    </location>
</feature>
<feature type="compositionally biased region" description="Polar residues" evidence="1">
    <location>
        <begin position="297"/>
        <end position="340"/>
    </location>
</feature>
<feature type="compositionally biased region" description="Low complexity" evidence="1">
    <location>
        <begin position="1246"/>
        <end position="1263"/>
    </location>
</feature>
<feature type="compositionally biased region" description="Basic and acidic residues" evidence="1">
    <location>
        <begin position="1030"/>
        <end position="1041"/>
    </location>
</feature>
<feature type="compositionally biased region" description="Low complexity" evidence="1">
    <location>
        <begin position="68"/>
        <end position="79"/>
    </location>
</feature>
<feature type="region of interest" description="Disordered" evidence="1">
    <location>
        <begin position="838"/>
        <end position="886"/>
    </location>
</feature>
<dbReference type="GeneID" id="28970986"/>
<feature type="region of interest" description="Disordered" evidence="1">
    <location>
        <begin position="723"/>
        <end position="805"/>
    </location>
</feature>
<name>A0AAJ8ML67_9TREE</name>